<dbReference type="Gene3D" id="2.170.130.10">
    <property type="entry name" value="TonB-dependent receptor, plug domain"/>
    <property type="match status" value="1"/>
</dbReference>
<keyword evidence="11" id="KW-1185">Reference proteome</keyword>
<evidence type="ECO:0000313" key="10">
    <source>
        <dbReference type="EMBL" id="MBS2212411.1"/>
    </source>
</evidence>
<comment type="similarity">
    <text evidence="7">Belongs to the TonB-dependent receptor family.</text>
</comment>
<evidence type="ECO:0000256" key="8">
    <source>
        <dbReference type="SAM" id="SignalP"/>
    </source>
</evidence>
<dbReference type="NCBIfam" id="TIGR04056">
    <property type="entry name" value="OMP_RagA_SusC"/>
    <property type="match status" value="1"/>
</dbReference>
<dbReference type="Pfam" id="PF07715">
    <property type="entry name" value="Plug"/>
    <property type="match status" value="1"/>
</dbReference>
<dbReference type="InterPro" id="IPR037066">
    <property type="entry name" value="Plug_dom_sf"/>
</dbReference>
<dbReference type="InterPro" id="IPR036942">
    <property type="entry name" value="Beta-barrel_TonB_sf"/>
</dbReference>
<dbReference type="SUPFAM" id="SSF56935">
    <property type="entry name" value="Porins"/>
    <property type="match status" value="1"/>
</dbReference>
<dbReference type="Gene3D" id="2.60.40.1120">
    <property type="entry name" value="Carboxypeptidase-like, regulatory domain"/>
    <property type="match status" value="1"/>
</dbReference>
<dbReference type="InterPro" id="IPR012910">
    <property type="entry name" value="Plug_dom"/>
</dbReference>
<evidence type="ECO:0000256" key="5">
    <source>
        <dbReference type="ARBA" id="ARBA00023136"/>
    </source>
</evidence>
<evidence type="ECO:0000313" key="11">
    <source>
        <dbReference type="Proteomes" id="UP000721861"/>
    </source>
</evidence>
<evidence type="ECO:0000256" key="6">
    <source>
        <dbReference type="ARBA" id="ARBA00023237"/>
    </source>
</evidence>
<keyword evidence="8" id="KW-0732">Signal</keyword>
<comment type="subcellular location">
    <subcellularLocation>
        <location evidence="1 7">Cell outer membrane</location>
        <topology evidence="1 7">Multi-pass membrane protein</topology>
    </subcellularLocation>
</comment>
<evidence type="ECO:0000256" key="2">
    <source>
        <dbReference type="ARBA" id="ARBA00022448"/>
    </source>
</evidence>
<dbReference type="InterPro" id="IPR023997">
    <property type="entry name" value="TonB-dep_OMP_SusC/RagA_CS"/>
</dbReference>
<organism evidence="10 11">
    <name type="scientific">Carboxylicivirga mesophila</name>
    <dbReference type="NCBI Taxonomy" id="1166478"/>
    <lineage>
        <taxon>Bacteria</taxon>
        <taxon>Pseudomonadati</taxon>
        <taxon>Bacteroidota</taxon>
        <taxon>Bacteroidia</taxon>
        <taxon>Marinilabiliales</taxon>
        <taxon>Marinilabiliaceae</taxon>
        <taxon>Carboxylicivirga</taxon>
    </lineage>
</organism>
<dbReference type="Proteomes" id="UP000721861">
    <property type="component" value="Unassembled WGS sequence"/>
</dbReference>
<feature type="chain" id="PRO_5045681465" evidence="8">
    <location>
        <begin position="16"/>
        <end position="995"/>
    </location>
</feature>
<accession>A0ABS5KBU5</accession>
<dbReference type="InterPro" id="IPR023996">
    <property type="entry name" value="TonB-dep_OMP_SusC/RagA"/>
</dbReference>
<evidence type="ECO:0000256" key="7">
    <source>
        <dbReference type="PROSITE-ProRule" id="PRU01360"/>
    </source>
</evidence>
<sequence length="995" mass="109360">MGAIMLLLSVGIAFAQDVTIKGTVTGAEDGMPIPGVSVIQKGTTNGTITDIDGNYTITAPTGSVVSFSFVGMKAQEVTVGSQTTLNISLQPESIEMEGVVVTALGIKKKEKSLTYSTQQVGGEELTRSKDANLVNALAGKTAGVQINKNSSGVGGSTKVTIRGSRSISNNQPLYVIDGIPMLNSVSEAPATAFGGSNDAGGRDAGDGISNLNPDDIKSINILKGPAAAALYGTQAANGVIVIETKKGVKGHSSVSFSSNTTFESVMMLPELQNQYGAKGITSWGSKGNLDAYDPKDFFQTGVTSINSLSISSGAEKMQTYFSYANTTSKGTIEDSGLDKHNLNLRATTKLFDDKVTIDGNMNLIHQKVENRPVSGGYYFNPLVGLYRFPRGNDLNAYRDNFETYNTERNLNEQNWHNLQAEEQNPWWLTQRVRSDDERFRSITNLTVKWDVTPAFNVQVRGSYDFISDKYNHRTFATTHTALSGDNGRYITFDNRQELRYGDVLANYNKNFGDISFTASVGASVNDSRTKSVRLDSRPKDLYYANVFTVANMQMGYIEEVNSQRQMQSLFGTAQVGFKDFLFLDVTGRNDWSSTLAYTNSMSSGFFYPSVGLTAVLSDMLEMPEWVNLGKVRGAWSKVGNDLPMFISNPINSLGVDGNVIINSTAPFDDLKPELTTSFEIGTEWTFVNNRVKFDFTYYRTNTKNQLFQLDAPAGSGYSFYYVNAGEIQNEGVEIMLGLTPVAKNDFYWKSDFNFALNRNKVIELHPDLPFFSFGDPGNANYWMRMDEGGSYGDIYGVKFERNNDGSIKVDEDGLPVAGSDYEKIANINPDFNLGWNNTINYKNLTLSFLIDSRFGGDVISMTQADLDQLGVTQVTADARNKGYVDVDGQRFNNVEGFYSSIGGRQGITEHYVYDATNIRLREMTIGYNLPESLLKKTKLFKAATVSAVGRNLFFFYNSAPFDPDALYSTGNNLQGVDIFGMPATRSLGFNVKLNF</sequence>
<feature type="domain" description="TonB-dependent receptor plug" evidence="9">
    <location>
        <begin position="111"/>
        <end position="239"/>
    </location>
</feature>
<dbReference type="SUPFAM" id="SSF49464">
    <property type="entry name" value="Carboxypeptidase regulatory domain-like"/>
    <property type="match status" value="1"/>
</dbReference>
<reference evidence="10 11" key="1">
    <citation type="journal article" date="2014" name="Int. J. Syst. Evol. Microbiol.">
        <title>Carboxylicivirga gen. nov. in the family Marinilabiliaceae with two novel species, Carboxylicivirga mesophila sp. nov. and Carboxylicivirga taeanensis sp. nov., and reclassification of Cytophaga fermentans as Saccharicrinis fermentans gen. nov., comb. nov.</title>
        <authorList>
            <person name="Yang S.H."/>
            <person name="Seo H.S."/>
            <person name="Woo J.H."/>
            <person name="Oh H.M."/>
            <person name="Jang H."/>
            <person name="Lee J.H."/>
            <person name="Kim S.J."/>
            <person name="Kwon K.K."/>
        </authorList>
    </citation>
    <scope>NUCLEOTIDE SEQUENCE [LARGE SCALE GENOMIC DNA]</scope>
    <source>
        <strain evidence="10 11">JCM 18290</strain>
    </source>
</reference>
<gene>
    <name evidence="10" type="ORF">KEM09_13425</name>
</gene>
<dbReference type="InterPro" id="IPR039426">
    <property type="entry name" value="TonB-dep_rcpt-like"/>
</dbReference>
<name>A0ABS5KBU5_9BACT</name>
<keyword evidence="10" id="KW-0675">Receptor</keyword>
<dbReference type="PROSITE" id="PS52016">
    <property type="entry name" value="TONB_DEPENDENT_REC_3"/>
    <property type="match status" value="1"/>
</dbReference>
<evidence type="ECO:0000256" key="4">
    <source>
        <dbReference type="ARBA" id="ARBA00022692"/>
    </source>
</evidence>
<keyword evidence="6 7" id="KW-0998">Cell outer membrane</keyword>
<keyword evidence="4 7" id="KW-0812">Transmembrane</keyword>
<proteinExistence type="inferred from homology"/>
<feature type="signal peptide" evidence="8">
    <location>
        <begin position="1"/>
        <end position="15"/>
    </location>
</feature>
<keyword evidence="2 7" id="KW-0813">Transport</keyword>
<evidence type="ECO:0000256" key="1">
    <source>
        <dbReference type="ARBA" id="ARBA00004571"/>
    </source>
</evidence>
<evidence type="ECO:0000259" key="9">
    <source>
        <dbReference type="Pfam" id="PF07715"/>
    </source>
</evidence>
<dbReference type="NCBIfam" id="TIGR04057">
    <property type="entry name" value="SusC_RagA_signa"/>
    <property type="match status" value="1"/>
</dbReference>
<evidence type="ECO:0000256" key="3">
    <source>
        <dbReference type="ARBA" id="ARBA00022452"/>
    </source>
</evidence>
<dbReference type="InterPro" id="IPR008969">
    <property type="entry name" value="CarboxyPept-like_regulatory"/>
</dbReference>
<keyword evidence="5 7" id="KW-0472">Membrane</keyword>
<keyword evidence="3 7" id="KW-1134">Transmembrane beta strand</keyword>
<dbReference type="Pfam" id="PF13715">
    <property type="entry name" value="CarbopepD_reg_2"/>
    <property type="match status" value="1"/>
</dbReference>
<dbReference type="EMBL" id="JAGUCN010000015">
    <property type="protein sequence ID" value="MBS2212411.1"/>
    <property type="molecule type" value="Genomic_DNA"/>
</dbReference>
<dbReference type="Gene3D" id="2.40.170.20">
    <property type="entry name" value="TonB-dependent receptor, beta-barrel domain"/>
    <property type="match status" value="1"/>
</dbReference>
<protein>
    <submittedName>
        <fullName evidence="10">TonB-dependent receptor</fullName>
    </submittedName>
</protein>
<comment type="caution">
    <text evidence="10">The sequence shown here is derived from an EMBL/GenBank/DDBJ whole genome shotgun (WGS) entry which is preliminary data.</text>
</comment>